<sequence length="370" mass="42769">MQVIFYNVSSSLINNFEKMPFADAVKVSQEVEQICRDEKKTLTGDFQVIGEDKKVFYRGVFNFGSYDYPNIYHKIKDMVKHIKVDKKDQADKIYLLEQIELLTPDEYKQAEMVDKTLINLDKSRVSKLKSWQRKTAYAVGGVSLAGFLMTGFLFFTQQTSYERALDDGRNQLKETAALAETYGEAILGDDSKMVHALEDSSELTEQQQQILVDKYVSKNEFEKAVKLLDGDPVKAESLILTSKLPSKEKTEKIKAFHEMYPTNEARFDLAYLQGDYELMLNLKNINMSVKRSEMKTHALLKLGRVDEAKVELNNNSNEELSEKIIQYEIITAEIKTLKDRHDLLVREENKSEAQKLRKEIEDKRNQIKKL</sequence>
<organism evidence="2 3">
    <name type="scientific">Domibacillus iocasae</name>
    <dbReference type="NCBI Taxonomy" id="1714016"/>
    <lineage>
        <taxon>Bacteria</taxon>
        <taxon>Bacillati</taxon>
        <taxon>Bacillota</taxon>
        <taxon>Bacilli</taxon>
        <taxon>Bacillales</taxon>
        <taxon>Bacillaceae</taxon>
        <taxon>Domibacillus</taxon>
    </lineage>
</organism>
<dbReference type="EMBL" id="MAMP01000026">
    <property type="protein sequence ID" value="OES43372.1"/>
    <property type="molecule type" value="Genomic_DNA"/>
</dbReference>
<keyword evidence="1" id="KW-0472">Membrane</keyword>
<accession>A0A1E7DJV8</accession>
<evidence type="ECO:0000313" key="3">
    <source>
        <dbReference type="Proteomes" id="UP000095658"/>
    </source>
</evidence>
<comment type="caution">
    <text evidence="2">The sequence shown here is derived from an EMBL/GenBank/DDBJ whole genome shotgun (WGS) entry which is preliminary data.</text>
</comment>
<name>A0A1E7DJV8_9BACI</name>
<keyword evidence="1" id="KW-1133">Transmembrane helix</keyword>
<dbReference type="STRING" id="1714016.BA724_14075"/>
<evidence type="ECO:0008006" key="4">
    <source>
        <dbReference type="Google" id="ProtNLM"/>
    </source>
</evidence>
<proteinExistence type="predicted"/>
<reference evidence="2 3" key="1">
    <citation type="submission" date="2016-06" db="EMBL/GenBank/DDBJ databases">
        <title>Domibacillus iocasae genome sequencing.</title>
        <authorList>
            <person name="Verma A."/>
            <person name="Pal Y."/>
            <person name="Ojha A.K."/>
            <person name="Krishnamurthi S."/>
        </authorList>
    </citation>
    <scope>NUCLEOTIDE SEQUENCE [LARGE SCALE GENOMIC DNA]</scope>
    <source>
        <strain evidence="2 3">DSM 29979</strain>
    </source>
</reference>
<dbReference type="OrthoDB" id="2973354at2"/>
<feature type="transmembrane region" description="Helical" evidence="1">
    <location>
        <begin position="136"/>
        <end position="155"/>
    </location>
</feature>
<dbReference type="Proteomes" id="UP000095658">
    <property type="component" value="Unassembled WGS sequence"/>
</dbReference>
<dbReference type="AlphaFoldDB" id="A0A1E7DJV8"/>
<keyword evidence="1" id="KW-0812">Transmembrane</keyword>
<evidence type="ECO:0000256" key="1">
    <source>
        <dbReference type="SAM" id="Phobius"/>
    </source>
</evidence>
<keyword evidence="3" id="KW-1185">Reference proteome</keyword>
<gene>
    <name evidence="2" type="ORF">BA724_14075</name>
</gene>
<evidence type="ECO:0000313" key="2">
    <source>
        <dbReference type="EMBL" id="OES43372.1"/>
    </source>
</evidence>
<dbReference type="RefSeq" id="WP_069939988.1">
    <property type="nucleotide sequence ID" value="NZ_MAMP01000026.1"/>
</dbReference>
<protein>
    <recommendedName>
        <fullName evidence="4">Large polyvalent protein associated domain-containing protein</fullName>
    </recommendedName>
</protein>